<dbReference type="EMBL" id="MDTQ01000001">
    <property type="protein sequence ID" value="ODC04572.1"/>
    <property type="molecule type" value="Genomic_DNA"/>
</dbReference>
<dbReference type="PANTHER" id="PTHR45766:SF6">
    <property type="entry name" value="SWI_SNF-RELATED MATRIX-ASSOCIATED ACTIN-DEPENDENT REGULATOR OF CHROMATIN SUBFAMILY A-LIKE PROTEIN 1"/>
    <property type="match status" value="1"/>
</dbReference>
<dbReference type="SMART" id="SM00487">
    <property type="entry name" value="DEXDc"/>
    <property type="match status" value="1"/>
</dbReference>
<dbReference type="Gene3D" id="3.40.50.10810">
    <property type="entry name" value="Tandem AAA-ATPase domain"/>
    <property type="match status" value="1"/>
</dbReference>
<dbReference type="InterPro" id="IPR040766">
    <property type="entry name" value="Tudor_2_RapA"/>
</dbReference>
<dbReference type="PROSITE" id="PS51194">
    <property type="entry name" value="HELICASE_CTER"/>
    <property type="match status" value="1"/>
</dbReference>
<dbReference type="Pfam" id="PF12137">
    <property type="entry name" value="RapA_C"/>
    <property type="match status" value="1"/>
</dbReference>
<dbReference type="Gene3D" id="3.30.360.80">
    <property type="match status" value="1"/>
</dbReference>
<dbReference type="InterPro" id="IPR001650">
    <property type="entry name" value="Helicase_C-like"/>
</dbReference>
<dbReference type="Pfam" id="PF00176">
    <property type="entry name" value="SNF2-rel_dom"/>
    <property type="match status" value="1"/>
</dbReference>
<dbReference type="RefSeq" id="WP_068999556.1">
    <property type="nucleotide sequence ID" value="NZ_MDTQ01000001.1"/>
</dbReference>
<evidence type="ECO:0000256" key="4">
    <source>
        <dbReference type="ARBA" id="ARBA00022840"/>
    </source>
</evidence>
<evidence type="ECO:0000256" key="8">
    <source>
        <dbReference type="ARBA" id="ARBA00023163"/>
    </source>
</evidence>
<dbReference type="InterPro" id="IPR040765">
    <property type="entry name" value="Tudor_1_RapA"/>
</dbReference>
<dbReference type="Proteomes" id="UP000094291">
    <property type="component" value="Unassembled WGS sequence"/>
</dbReference>
<evidence type="ECO:0000256" key="6">
    <source>
        <dbReference type="ARBA" id="ARBA00023125"/>
    </source>
</evidence>
<dbReference type="CDD" id="cd18793">
    <property type="entry name" value="SF2_C_SNF"/>
    <property type="match status" value="1"/>
</dbReference>
<protein>
    <recommendedName>
        <fullName evidence="9">RNA polymerase-associated protein RapA</fullName>
        <ecNumber evidence="9">3.6.4.-</ecNumber>
    </recommendedName>
    <alternativeName>
        <fullName evidence="9">ATP-dependent helicase HepA</fullName>
    </alternativeName>
</protein>
<comment type="subunit">
    <text evidence="9">Interacts with the RNAP. Has a higher affinity for the core RNAP than for the holoenzyme. Its ATPase activity is stimulated by binding to RNAP.</text>
</comment>
<dbReference type="SMART" id="SM00490">
    <property type="entry name" value="HELICc"/>
    <property type="match status" value="1"/>
</dbReference>
<feature type="short sequence motif" description="DEAH box" evidence="9">
    <location>
        <begin position="276"/>
        <end position="279"/>
    </location>
</feature>
<keyword evidence="4 9" id="KW-0067">ATP-binding</keyword>
<dbReference type="Pfam" id="PF18339">
    <property type="entry name" value="Tudor_1_RapA"/>
    <property type="match status" value="1"/>
</dbReference>
<dbReference type="GO" id="GO:0005524">
    <property type="term" value="F:ATP binding"/>
    <property type="evidence" value="ECO:0007669"/>
    <property type="project" value="UniProtKB-UniRule"/>
</dbReference>
<accession>A0A1E2VCJ3</accession>
<dbReference type="InterPro" id="IPR057342">
    <property type="entry name" value="DEXDc_RapA"/>
</dbReference>
<dbReference type="InterPro" id="IPR027417">
    <property type="entry name" value="P-loop_NTPase"/>
</dbReference>
<dbReference type="Pfam" id="PF18337">
    <property type="entry name" value="Tudor_RapA"/>
    <property type="match status" value="1"/>
</dbReference>
<keyword evidence="8 9" id="KW-0804">Transcription</keyword>
<evidence type="ECO:0000256" key="2">
    <source>
        <dbReference type="ARBA" id="ARBA00022801"/>
    </source>
</evidence>
<proteinExistence type="inferred from homology"/>
<dbReference type="InterPro" id="IPR049730">
    <property type="entry name" value="SNF2/RAD54-like_C"/>
</dbReference>
<dbReference type="Gene3D" id="3.40.50.300">
    <property type="entry name" value="P-loop containing nucleotide triphosphate hydrolases"/>
    <property type="match status" value="1"/>
</dbReference>
<evidence type="ECO:0000256" key="9">
    <source>
        <dbReference type="HAMAP-Rule" id="MF_01821"/>
    </source>
</evidence>
<dbReference type="InterPro" id="IPR023949">
    <property type="entry name" value="Helicase_RapA"/>
</dbReference>
<keyword evidence="6 9" id="KW-0238">DNA-binding</keyword>
<evidence type="ECO:0000256" key="5">
    <source>
        <dbReference type="ARBA" id="ARBA00023015"/>
    </source>
</evidence>
<dbReference type="STRING" id="197479.BFW38_14565"/>
<dbReference type="HAMAP" id="MF_01821">
    <property type="entry name" value="Helicase_RapA"/>
    <property type="match status" value="1"/>
</dbReference>
<dbReference type="CDD" id="cd18011">
    <property type="entry name" value="DEXDc_RapA"/>
    <property type="match status" value="1"/>
</dbReference>
<evidence type="ECO:0000256" key="7">
    <source>
        <dbReference type="ARBA" id="ARBA00023159"/>
    </source>
</evidence>
<dbReference type="InterPro" id="IPR038718">
    <property type="entry name" value="SNF2-like_sf"/>
</dbReference>
<keyword evidence="2 9" id="KW-0378">Hydrolase</keyword>
<feature type="binding site" evidence="9">
    <location>
        <begin position="177"/>
        <end position="184"/>
    </location>
    <ligand>
        <name>ATP</name>
        <dbReference type="ChEBI" id="CHEBI:30616"/>
    </ligand>
</feature>
<keyword evidence="1 9" id="KW-0547">Nucleotide-binding</keyword>
<dbReference type="EC" id="3.6.4.-" evidence="9"/>
<comment type="similarity">
    <text evidence="9">Belongs to the SNF2/RAD54 helicase family. RapA subfamily.</text>
</comment>
<keyword evidence="7 9" id="KW-0010">Activator</keyword>
<evidence type="ECO:0000256" key="1">
    <source>
        <dbReference type="ARBA" id="ARBA00022741"/>
    </source>
</evidence>
<dbReference type="Gene3D" id="2.30.30.140">
    <property type="match status" value="1"/>
</dbReference>
<feature type="domain" description="Helicase C-terminal" evidence="11">
    <location>
        <begin position="489"/>
        <end position="654"/>
    </location>
</feature>
<evidence type="ECO:0000313" key="13">
    <source>
        <dbReference type="Proteomes" id="UP000094291"/>
    </source>
</evidence>
<sequence>MSPQFVPGQRWISDAEVELGLGTILQCDNRAVTVLFPSNGDTRVYSTRSAPLTRVMFSEGDVITHHEGWQLTVDDNKDLDGLTVYIGEDEHGEWRELPETQLSHELSFQGPRERLLTGQLDRNNHFYLRMLTRQQQAQQVADPLRGLRGPRVGLIPHQLYIAHEVGKRLSPRVLLADEVGLGKTIEAGMILHQQLLTGRAKRALILVPESLTHQWLVELLRRFGLPVTLIDEAYLKNTPLPFEDTQIALASIDWLANSPGHQLLAGEEAWDLLIIDEAHHLKWSPESSSTTYQCVEALAHQIPGLLLLTATPEQAGDAGFFGQLRLLDPQRYPSLEAFREEESHYRDIATILAQLEQGELPDADQQATLAPLLDSDTQALLTLLANPESDEEQKASARQQLMEQLIDRYGTGRVLFRNRRASVAGFPERLPHTYALPMPDLYDEALEHFAEPEHQDQAEILTGQTWPWPALTPERLFSQHLPEAERWWQLDPRVEWLQKTLKSAPQDKFLVICQHAETALELAEGLRVRSGLLAAVFHEDMALIERDRAAAWFADDEDGAQLLICSEIGSEGRNFQFAHHLVLFDLPPHPDLLEQRIGRLDRIGQQHTIEIHVPYLEDSAQSAWLEFCHAGLDQLRAPRPVGGPLFEQFEDDLEGWLNGELSGEEVLAELIPARQEAEDALEAGRHRLLELASHRPEVSESLVAQLEAEDADDSALQDYLERALDVYRLNNENLDEHTWHLRPSNETEGTLLTDVHIDYEEGSSGTFLRDKALVRDDLMYLTWEHPLVRNCMDAVTGSGRGNSCVALLKNKALPAGTLLLELLFVLEGAPQEGLDLPRHLPPQTLRLLLDANGNNLGPKVSFKGLSKQVVKMKKGMARQVVKLRQDSLRQLFDQAEQQAQAYLPSMIEQAQERMQNTLDPELTRLRALAKRNPAVREAEIEQLASLRERLGDALNHAQLRLDAARLLVSTSDDVR</sequence>
<keyword evidence="13" id="KW-1185">Reference proteome</keyword>
<dbReference type="InterPro" id="IPR014001">
    <property type="entry name" value="Helicase_ATP-bd"/>
</dbReference>
<dbReference type="NCBIfam" id="NF003426">
    <property type="entry name" value="PRK04914.1"/>
    <property type="match status" value="1"/>
</dbReference>
<dbReference type="GO" id="GO:0004386">
    <property type="term" value="F:helicase activity"/>
    <property type="evidence" value="ECO:0007669"/>
    <property type="project" value="UniProtKB-UniRule"/>
</dbReference>
<organism evidence="12 13">
    <name type="scientific">Terasakiispira papahanaumokuakeensis</name>
    <dbReference type="NCBI Taxonomy" id="197479"/>
    <lineage>
        <taxon>Bacteria</taxon>
        <taxon>Pseudomonadati</taxon>
        <taxon>Pseudomonadota</taxon>
        <taxon>Gammaproteobacteria</taxon>
        <taxon>Oceanospirillales</taxon>
        <taxon>Terasakiispira</taxon>
    </lineage>
</organism>
<name>A0A1E2VCJ3_9GAMM</name>
<dbReference type="Gene3D" id="6.10.140.1500">
    <property type="match status" value="1"/>
</dbReference>
<dbReference type="Pfam" id="PF00271">
    <property type="entry name" value="Helicase_C"/>
    <property type="match status" value="1"/>
</dbReference>
<dbReference type="PANTHER" id="PTHR45766">
    <property type="entry name" value="DNA ANNEALING HELICASE AND ENDONUCLEASE ZRANB3 FAMILY MEMBER"/>
    <property type="match status" value="1"/>
</dbReference>
<reference evidence="12 13" key="1">
    <citation type="submission" date="2016-08" db="EMBL/GenBank/DDBJ databases">
        <authorList>
            <person name="Seilhamer J.J."/>
        </authorList>
    </citation>
    <scope>NUCLEOTIDE SEQUENCE [LARGE SCALE GENOMIC DNA]</scope>
    <source>
        <strain evidence="12 13">PH27A</strain>
    </source>
</reference>
<dbReference type="SUPFAM" id="SSF52540">
    <property type="entry name" value="P-loop containing nucleoside triphosphate hydrolases"/>
    <property type="match status" value="2"/>
</dbReference>
<keyword evidence="5 9" id="KW-0805">Transcription regulation</keyword>
<keyword evidence="3 9" id="KW-0347">Helicase</keyword>
<dbReference type="PROSITE" id="PS51192">
    <property type="entry name" value="HELICASE_ATP_BIND_1"/>
    <property type="match status" value="1"/>
</dbReference>
<dbReference type="InterPro" id="IPR000330">
    <property type="entry name" value="SNF2_N"/>
</dbReference>
<dbReference type="GO" id="GO:0003677">
    <property type="term" value="F:DNA binding"/>
    <property type="evidence" value="ECO:0007669"/>
    <property type="project" value="UniProtKB-KW"/>
</dbReference>
<comment type="caution">
    <text evidence="12">The sequence shown here is derived from an EMBL/GenBank/DDBJ whole genome shotgun (WGS) entry which is preliminary data.</text>
</comment>
<dbReference type="GO" id="GO:0016817">
    <property type="term" value="F:hydrolase activity, acting on acid anhydrides"/>
    <property type="evidence" value="ECO:0007669"/>
    <property type="project" value="InterPro"/>
</dbReference>
<dbReference type="InterPro" id="IPR022737">
    <property type="entry name" value="RapA_C"/>
</dbReference>
<dbReference type="AlphaFoldDB" id="A0A1E2VCJ3"/>
<evidence type="ECO:0000256" key="3">
    <source>
        <dbReference type="ARBA" id="ARBA00022806"/>
    </source>
</evidence>
<feature type="domain" description="Helicase ATP-binding" evidence="10">
    <location>
        <begin position="164"/>
        <end position="330"/>
    </location>
</feature>
<evidence type="ECO:0000259" key="11">
    <source>
        <dbReference type="PROSITE" id="PS51194"/>
    </source>
</evidence>
<dbReference type="Gene3D" id="2.30.30.930">
    <property type="match status" value="1"/>
</dbReference>
<dbReference type="GO" id="GO:0006355">
    <property type="term" value="P:regulation of DNA-templated transcription"/>
    <property type="evidence" value="ECO:0007669"/>
    <property type="project" value="UniProtKB-UniRule"/>
</dbReference>
<gene>
    <name evidence="9" type="primary">rapA</name>
    <name evidence="12" type="ORF">BFW38_14565</name>
</gene>
<dbReference type="OrthoDB" id="9814088at2"/>
<evidence type="ECO:0000259" key="10">
    <source>
        <dbReference type="PROSITE" id="PS51192"/>
    </source>
</evidence>
<evidence type="ECO:0000313" key="12">
    <source>
        <dbReference type="EMBL" id="ODC04572.1"/>
    </source>
</evidence>
<comment type="function">
    <text evidence="9">Transcription regulator that activates transcription by stimulating RNA polymerase (RNAP) recycling in case of stress conditions such as supercoiled DNA or high salt concentrations. Probably acts by releasing the RNAP, when it is trapped or immobilized on tightly supercoiled DNA. Does not activate transcription on linear DNA. Probably not involved in DNA repair.</text>
</comment>